<dbReference type="EMBL" id="JBJXBP010000004">
    <property type="protein sequence ID" value="KAL3834155.1"/>
    <property type="molecule type" value="Genomic_DNA"/>
</dbReference>
<accession>A0ABD3TB20</accession>
<keyword evidence="2" id="KW-1185">Reference proteome</keyword>
<proteinExistence type="predicted"/>
<evidence type="ECO:0000313" key="2">
    <source>
        <dbReference type="Proteomes" id="UP001634393"/>
    </source>
</evidence>
<organism evidence="1 2">
    <name type="scientific">Penstemon smallii</name>
    <dbReference type="NCBI Taxonomy" id="265156"/>
    <lineage>
        <taxon>Eukaryota</taxon>
        <taxon>Viridiplantae</taxon>
        <taxon>Streptophyta</taxon>
        <taxon>Embryophyta</taxon>
        <taxon>Tracheophyta</taxon>
        <taxon>Spermatophyta</taxon>
        <taxon>Magnoliopsida</taxon>
        <taxon>eudicotyledons</taxon>
        <taxon>Gunneridae</taxon>
        <taxon>Pentapetalae</taxon>
        <taxon>asterids</taxon>
        <taxon>lamiids</taxon>
        <taxon>Lamiales</taxon>
        <taxon>Plantaginaceae</taxon>
        <taxon>Cheloneae</taxon>
        <taxon>Penstemon</taxon>
    </lineage>
</organism>
<dbReference type="Proteomes" id="UP001634393">
    <property type="component" value="Unassembled WGS sequence"/>
</dbReference>
<evidence type="ECO:0000313" key="1">
    <source>
        <dbReference type="EMBL" id="KAL3834155.1"/>
    </source>
</evidence>
<dbReference type="AlphaFoldDB" id="A0ABD3TB20"/>
<gene>
    <name evidence="1" type="ORF">ACJIZ3_008891</name>
</gene>
<comment type="caution">
    <text evidence="1">The sequence shown here is derived from an EMBL/GenBank/DDBJ whole genome shotgun (WGS) entry which is preliminary data.</text>
</comment>
<reference evidence="1 2" key="1">
    <citation type="submission" date="2024-12" db="EMBL/GenBank/DDBJ databases">
        <title>The unique morphological basis and parallel evolutionary history of personate flowers in Penstemon.</title>
        <authorList>
            <person name="Depatie T.H."/>
            <person name="Wessinger C.A."/>
        </authorList>
    </citation>
    <scope>NUCLEOTIDE SEQUENCE [LARGE SCALE GENOMIC DNA]</scope>
    <source>
        <strain evidence="1">WTNN_2</strain>
        <tissue evidence="1">Leaf</tissue>
    </source>
</reference>
<protein>
    <submittedName>
        <fullName evidence="1">Uncharacterized protein</fullName>
    </submittedName>
</protein>
<name>A0ABD3TB20_9LAMI</name>
<sequence length="105" mass="12390">MQCFLLRFVQCQQVFENDYNGINTSQINDPTVLNEFTDSVYQRLSRATSDLINSEIAQRATFCVTDPQDDWNRSFNFSENLDFVSKCIVTTKEYYKDMNLDRLNF</sequence>